<dbReference type="PANTHER" id="PTHR47707:SF1">
    <property type="entry name" value="NUDIX HYDROLASE FAMILY PROTEIN"/>
    <property type="match status" value="1"/>
</dbReference>
<evidence type="ECO:0000259" key="19">
    <source>
        <dbReference type="PROSITE" id="PS51462"/>
    </source>
</evidence>
<keyword evidence="21" id="KW-1185">Reference proteome</keyword>
<dbReference type="Proteomes" id="UP000599578">
    <property type="component" value="Unassembled WGS sequence"/>
</dbReference>
<dbReference type="Pfam" id="PF02581">
    <property type="entry name" value="TMP-TENI"/>
    <property type="match status" value="1"/>
</dbReference>
<dbReference type="InterPro" id="IPR003561">
    <property type="entry name" value="Mutator_MutT"/>
</dbReference>
<keyword evidence="8 18" id="KW-0460">Magnesium</keyword>
<evidence type="ECO:0000256" key="4">
    <source>
        <dbReference type="ARBA" id="ARBA00022705"/>
    </source>
</evidence>
<gene>
    <name evidence="20" type="ORF">GCM10011348_24020</name>
</gene>
<feature type="binding site" evidence="18">
    <location>
        <position position="62"/>
    </location>
    <ligand>
        <name>Mg(2+)</name>
        <dbReference type="ChEBI" id="CHEBI:18420"/>
    </ligand>
</feature>
<dbReference type="GO" id="GO:0006260">
    <property type="term" value="P:DNA replication"/>
    <property type="evidence" value="ECO:0007669"/>
    <property type="project" value="UniProtKB-KW"/>
</dbReference>
<dbReference type="EMBL" id="BMLT01000005">
    <property type="protein sequence ID" value="GGO82494.1"/>
    <property type="molecule type" value="Genomic_DNA"/>
</dbReference>
<dbReference type="NCBIfam" id="NF006530">
    <property type="entry name" value="PRK08999.1"/>
    <property type="match status" value="1"/>
</dbReference>
<keyword evidence="3" id="KW-0515">Mutator protein</keyword>
<dbReference type="GO" id="GO:0044715">
    <property type="term" value="F:8-oxo-dGDP phosphatase activity"/>
    <property type="evidence" value="ECO:0007669"/>
    <property type="project" value="TreeGrafter"/>
</dbReference>
<dbReference type="PROSITE" id="PS00893">
    <property type="entry name" value="NUDIX_BOX"/>
    <property type="match status" value="1"/>
</dbReference>
<dbReference type="GO" id="GO:0006281">
    <property type="term" value="P:DNA repair"/>
    <property type="evidence" value="ECO:0007669"/>
    <property type="project" value="UniProtKB-KW"/>
</dbReference>
<evidence type="ECO:0000256" key="2">
    <source>
        <dbReference type="ARBA" id="ARBA00005582"/>
    </source>
</evidence>
<evidence type="ECO:0000256" key="8">
    <source>
        <dbReference type="ARBA" id="ARBA00022842"/>
    </source>
</evidence>
<feature type="binding site" evidence="17">
    <location>
        <position position="28"/>
    </location>
    <ligand>
        <name>8-oxo-dGTP</name>
        <dbReference type="ChEBI" id="CHEBI:77896"/>
    </ligand>
</feature>
<keyword evidence="4" id="KW-0235">DNA replication</keyword>
<feature type="binding site" evidence="17">
    <location>
        <position position="124"/>
    </location>
    <ligand>
        <name>8-oxo-dGTP</name>
        <dbReference type="ChEBI" id="CHEBI:77896"/>
    </ligand>
</feature>
<dbReference type="CDD" id="cd03425">
    <property type="entry name" value="NUDIX_MutT_NudA_like"/>
    <property type="match status" value="1"/>
</dbReference>
<dbReference type="GO" id="GO:0044716">
    <property type="term" value="F:8-oxo-GDP phosphatase activity"/>
    <property type="evidence" value="ECO:0007669"/>
    <property type="project" value="TreeGrafter"/>
</dbReference>
<evidence type="ECO:0000256" key="9">
    <source>
        <dbReference type="ARBA" id="ARBA00023204"/>
    </source>
</evidence>
<dbReference type="FunFam" id="3.90.79.10:FF:000014">
    <property type="entry name" value="8-oxo-dGTP diphosphatase MutT"/>
    <property type="match status" value="1"/>
</dbReference>
<feature type="binding site" evidence="17">
    <location>
        <begin position="39"/>
        <end position="42"/>
    </location>
    <ligand>
        <name>8-oxo-dGTP</name>
        <dbReference type="ChEBI" id="CHEBI:77896"/>
    </ligand>
</feature>
<dbReference type="InterPro" id="IPR020084">
    <property type="entry name" value="NUDIX_hydrolase_CS"/>
</dbReference>
<evidence type="ECO:0000256" key="18">
    <source>
        <dbReference type="PIRSR" id="PIRSR603561-2"/>
    </source>
</evidence>
<dbReference type="InterPro" id="IPR013785">
    <property type="entry name" value="Aldolase_TIM"/>
</dbReference>
<evidence type="ECO:0000313" key="20">
    <source>
        <dbReference type="EMBL" id="GGO82494.1"/>
    </source>
</evidence>
<evidence type="ECO:0000256" key="10">
    <source>
        <dbReference type="ARBA" id="ARBA00035861"/>
    </source>
</evidence>
<dbReference type="SUPFAM" id="SSF55811">
    <property type="entry name" value="Nudix"/>
    <property type="match status" value="1"/>
</dbReference>
<dbReference type="InterPro" id="IPR022998">
    <property type="entry name" value="ThiamineP_synth_TenI"/>
</dbReference>
<comment type="catalytic activity">
    <reaction evidence="11">
        <text>8-oxo-GTP + H2O = 8-oxo-GMP + diphosphate + H(+)</text>
        <dbReference type="Rhea" id="RHEA:67616"/>
        <dbReference type="ChEBI" id="CHEBI:15377"/>
        <dbReference type="ChEBI" id="CHEBI:15378"/>
        <dbReference type="ChEBI" id="CHEBI:33019"/>
        <dbReference type="ChEBI" id="CHEBI:143553"/>
        <dbReference type="ChEBI" id="CHEBI:145694"/>
    </reaction>
</comment>
<keyword evidence="9" id="KW-0234">DNA repair</keyword>
<accession>A0A917ZI83</accession>
<comment type="similarity">
    <text evidence="2">Belongs to the Nudix hydrolase family.</text>
</comment>
<dbReference type="InterPro" id="IPR047127">
    <property type="entry name" value="MutT-like"/>
</dbReference>
<dbReference type="InterPro" id="IPR020476">
    <property type="entry name" value="Nudix_hydrolase"/>
</dbReference>
<dbReference type="InterPro" id="IPR000086">
    <property type="entry name" value="NUDIX_hydrolase_dom"/>
</dbReference>
<dbReference type="EC" id="3.6.1.55" evidence="12"/>
<dbReference type="RefSeq" id="WP_188860837.1">
    <property type="nucleotide sequence ID" value="NZ_BMLT01000005.1"/>
</dbReference>
<dbReference type="InterPro" id="IPR015797">
    <property type="entry name" value="NUDIX_hydrolase-like_dom_sf"/>
</dbReference>
<evidence type="ECO:0000256" key="3">
    <source>
        <dbReference type="ARBA" id="ARBA00022457"/>
    </source>
</evidence>
<dbReference type="NCBIfam" id="TIGR00586">
    <property type="entry name" value="mutt"/>
    <property type="match status" value="1"/>
</dbReference>
<dbReference type="InterPro" id="IPR036206">
    <property type="entry name" value="ThiamineP_synth_sf"/>
</dbReference>
<evidence type="ECO:0000256" key="16">
    <source>
        <dbReference type="ARBA" id="ARBA00042798"/>
    </source>
</evidence>
<dbReference type="PRINTS" id="PR00502">
    <property type="entry name" value="NUDIXFAMILY"/>
</dbReference>
<dbReference type="PROSITE" id="PS51462">
    <property type="entry name" value="NUDIX"/>
    <property type="match status" value="1"/>
</dbReference>
<name>A0A917ZI83_9GAMM</name>
<feature type="domain" description="Nudix hydrolase" evidence="19">
    <location>
        <begin position="7"/>
        <end position="135"/>
    </location>
</feature>
<keyword evidence="6" id="KW-0227">DNA damage</keyword>
<comment type="cofactor">
    <cofactor evidence="1 18">
        <name>Mg(2+)</name>
        <dbReference type="ChEBI" id="CHEBI:18420"/>
    </cofactor>
</comment>
<protein>
    <recommendedName>
        <fullName evidence="13">8-oxo-dGTP diphosphatase</fullName>
        <ecNumber evidence="12">3.6.1.55</ecNumber>
    </recommendedName>
    <alternativeName>
        <fullName evidence="16">7,8-dihydro-8-oxoguanine-triphosphatase</fullName>
    </alternativeName>
    <alternativeName>
        <fullName evidence="15">Mutator protein MutT</fullName>
    </alternativeName>
    <alternativeName>
        <fullName evidence="14">dGTP pyrophosphohydrolase</fullName>
    </alternativeName>
</protein>
<comment type="catalytic activity">
    <reaction evidence="10">
        <text>8-oxo-dGTP + H2O = 8-oxo-dGMP + diphosphate + H(+)</text>
        <dbReference type="Rhea" id="RHEA:31575"/>
        <dbReference type="ChEBI" id="CHEBI:15377"/>
        <dbReference type="ChEBI" id="CHEBI:15378"/>
        <dbReference type="ChEBI" id="CHEBI:33019"/>
        <dbReference type="ChEBI" id="CHEBI:63224"/>
        <dbReference type="ChEBI" id="CHEBI:77896"/>
        <dbReference type="EC" id="3.6.1.55"/>
    </reaction>
</comment>
<evidence type="ECO:0000256" key="1">
    <source>
        <dbReference type="ARBA" id="ARBA00001946"/>
    </source>
</evidence>
<dbReference type="GO" id="GO:0046872">
    <property type="term" value="F:metal ion binding"/>
    <property type="evidence" value="ECO:0007669"/>
    <property type="project" value="UniProtKB-KW"/>
</dbReference>
<evidence type="ECO:0000256" key="11">
    <source>
        <dbReference type="ARBA" id="ARBA00036904"/>
    </source>
</evidence>
<dbReference type="InterPro" id="IPR029119">
    <property type="entry name" value="MutY_C"/>
</dbReference>
<keyword evidence="5 18" id="KW-0479">Metal-binding</keyword>
<dbReference type="Gene3D" id="3.20.20.70">
    <property type="entry name" value="Aldolase class I"/>
    <property type="match status" value="1"/>
</dbReference>
<dbReference type="PANTHER" id="PTHR47707">
    <property type="entry name" value="8-OXO-DGTP DIPHOSPHATASE"/>
    <property type="match status" value="1"/>
</dbReference>
<evidence type="ECO:0000256" key="7">
    <source>
        <dbReference type="ARBA" id="ARBA00022801"/>
    </source>
</evidence>
<dbReference type="Gene3D" id="3.90.79.10">
    <property type="entry name" value="Nucleoside Triphosphate Pyrophosphohydrolase"/>
    <property type="match status" value="1"/>
</dbReference>
<comment type="caution">
    <text evidence="20">The sequence shown here is derived from an EMBL/GenBank/DDBJ whole genome shotgun (WGS) entry which is preliminary data.</text>
</comment>
<evidence type="ECO:0000256" key="15">
    <source>
        <dbReference type="ARBA" id="ARBA00041979"/>
    </source>
</evidence>
<evidence type="ECO:0000256" key="6">
    <source>
        <dbReference type="ARBA" id="ARBA00022763"/>
    </source>
</evidence>
<sequence length="315" mass="34261">MTHPHRKLIHVAAAVIVDENRRILLARRPDDKHQGGLWEFPGGKVEPGEPVPEALDRELHEELGIRVQRARPLIRIPHHYPDKSVLLDVFLVDAFTGEAHGREGQPVRWVAARELDDYDFPAANRPILAAAQLPDRILITGQAERAEDYLIRTRAALAQGVRWVMLRAPELSDGAFADLYRVLRPLCDDAGAVLAVNCDPGLANALGAEALHLNGERLAGFGSREAFGGRWIGASCHDTAQLERAAALGLDFATLSPVADTASHPGVAPLGWAAFGELVAEATLPVYALGGMTENDIPRAWARGAQGIAAIREWW</sequence>
<dbReference type="AlphaFoldDB" id="A0A917ZI83"/>
<evidence type="ECO:0000256" key="5">
    <source>
        <dbReference type="ARBA" id="ARBA00022723"/>
    </source>
</evidence>
<dbReference type="CDD" id="cd00564">
    <property type="entry name" value="TMP_TenI"/>
    <property type="match status" value="1"/>
</dbReference>
<feature type="binding site" evidence="18">
    <location>
        <position position="42"/>
    </location>
    <ligand>
        <name>Mg(2+)</name>
        <dbReference type="ChEBI" id="CHEBI:18420"/>
    </ligand>
</feature>
<evidence type="ECO:0000256" key="13">
    <source>
        <dbReference type="ARBA" id="ARBA00040794"/>
    </source>
</evidence>
<dbReference type="GO" id="GO:0009228">
    <property type="term" value="P:thiamine biosynthetic process"/>
    <property type="evidence" value="ECO:0007669"/>
    <property type="project" value="UniProtKB-KW"/>
</dbReference>
<organism evidence="20 21">
    <name type="scientific">Marinobacterium nitratireducens</name>
    <dbReference type="NCBI Taxonomy" id="518897"/>
    <lineage>
        <taxon>Bacteria</taxon>
        <taxon>Pseudomonadati</taxon>
        <taxon>Pseudomonadota</taxon>
        <taxon>Gammaproteobacteria</taxon>
        <taxon>Oceanospirillales</taxon>
        <taxon>Oceanospirillaceae</taxon>
        <taxon>Marinobacterium</taxon>
    </lineage>
</organism>
<evidence type="ECO:0000256" key="12">
    <source>
        <dbReference type="ARBA" id="ARBA00038905"/>
    </source>
</evidence>
<evidence type="ECO:0000313" key="21">
    <source>
        <dbReference type="Proteomes" id="UP000599578"/>
    </source>
</evidence>
<keyword evidence="7" id="KW-0378">Hydrolase</keyword>
<dbReference type="Pfam" id="PF14815">
    <property type="entry name" value="NUDIX_4"/>
    <property type="match status" value="1"/>
</dbReference>
<evidence type="ECO:0000256" key="14">
    <source>
        <dbReference type="ARBA" id="ARBA00041592"/>
    </source>
</evidence>
<reference evidence="20 21" key="1">
    <citation type="journal article" date="2014" name="Int. J. Syst. Evol. Microbiol.">
        <title>Complete genome sequence of Corynebacterium casei LMG S-19264T (=DSM 44701T), isolated from a smear-ripened cheese.</title>
        <authorList>
            <consortium name="US DOE Joint Genome Institute (JGI-PGF)"/>
            <person name="Walter F."/>
            <person name="Albersmeier A."/>
            <person name="Kalinowski J."/>
            <person name="Ruckert C."/>
        </authorList>
    </citation>
    <scope>NUCLEOTIDE SEQUENCE [LARGE SCALE GENOMIC DNA]</scope>
    <source>
        <strain evidence="20 21">CGMCC 1.7286</strain>
    </source>
</reference>
<dbReference type="SUPFAM" id="SSF51391">
    <property type="entry name" value="Thiamin phosphate synthase"/>
    <property type="match status" value="1"/>
</dbReference>
<feature type="binding site" evidence="17">
    <location>
        <position position="33"/>
    </location>
    <ligand>
        <name>8-oxo-dGTP</name>
        <dbReference type="ChEBI" id="CHEBI:77896"/>
    </ligand>
</feature>
<dbReference type="GO" id="GO:0008413">
    <property type="term" value="F:8-oxo-7,8-dihydroguanosine triphosphate pyrophosphatase activity"/>
    <property type="evidence" value="ECO:0007669"/>
    <property type="project" value="InterPro"/>
</dbReference>
<proteinExistence type="inferred from homology"/>
<evidence type="ECO:0000256" key="17">
    <source>
        <dbReference type="PIRSR" id="PIRSR603561-1"/>
    </source>
</evidence>
<dbReference type="GO" id="GO:0035539">
    <property type="term" value="F:8-oxo-7,8-dihydrodeoxyguanosine triphosphate pyrophosphatase activity"/>
    <property type="evidence" value="ECO:0007669"/>
    <property type="project" value="UniProtKB-EC"/>
</dbReference>